<comment type="caution">
    <text evidence="1">The sequence shown here is derived from an EMBL/GenBank/DDBJ whole genome shotgun (WGS) entry which is preliminary data.</text>
</comment>
<dbReference type="STRING" id="1225476.A1D18_03740"/>
<organism evidence="1 2">
    <name type="scientific">Candidatus Rickettsiella isopodorum</name>
    <dbReference type="NCBI Taxonomy" id="1225476"/>
    <lineage>
        <taxon>Bacteria</taxon>
        <taxon>Pseudomonadati</taxon>
        <taxon>Pseudomonadota</taxon>
        <taxon>Gammaproteobacteria</taxon>
        <taxon>Legionellales</taxon>
        <taxon>Coxiellaceae</taxon>
        <taxon>Rickettsiella</taxon>
    </lineage>
</organism>
<keyword evidence="2" id="KW-1185">Reference proteome</keyword>
<protein>
    <submittedName>
        <fullName evidence="1">Uncharacterized protein</fullName>
    </submittedName>
</protein>
<dbReference type="Proteomes" id="UP000183924">
    <property type="component" value="Unassembled WGS sequence"/>
</dbReference>
<dbReference type="EMBL" id="LUKY01000032">
    <property type="protein sequence ID" value="OIZ95215.1"/>
    <property type="molecule type" value="Genomic_DNA"/>
</dbReference>
<proteinExistence type="predicted"/>
<dbReference type="AlphaFoldDB" id="A0A1J8PCZ4"/>
<accession>A0A1J8PCZ4</accession>
<dbReference type="RefSeq" id="WP_071662476.1">
    <property type="nucleotide sequence ID" value="NZ_LUKY01000032.1"/>
</dbReference>
<reference evidence="1 2" key="1">
    <citation type="submission" date="2016-03" db="EMBL/GenBank/DDBJ databases">
        <title>Comparative genomics of Rickettsiella.</title>
        <authorList>
            <person name="Chandler C."/>
            <person name="Wang Y."/>
        </authorList>
    </citation>
    <scope>NUCLEOTIDE SEQUENCE [LARGE SCALE GENOMIC DNA]</scope>
    <source>
        <strain evidence="1 2">RCFS May 2013</strain>
    </source>
</reference>
<sequence length="271" mass="31014">MENISADRQLPETSFELSHHNQDKVIISYGPKNGFLLRGEAFDKQLHLIESLNNVFTNGFTQQDEISVLASLPYIKRYYPDFICASNTYCNRNELTGLEYEQFSAGTYGYIYLIDTSEKNIQSIPLCEENLLNKQFVAGYTEEINEGVDYAIISKVDPRCIIGAIPSAFVAFALGINEKSFITNPAYKKTVNCEKIKETIGEKFFLLTRDRLRHPDLPLSEVYQRYLQAEERSNQQACLASSFQTRRSVIFFQSNQDEVPFFPETQKSLGL</sequence>
<evidence type="ECO:0000313" key="2">
    <source>
        <dbReference type="Proteomes" id="UP000183924"/>
    </source>
</evidence>
<evidence type="ECO:0000313" key="1">
    <source>
        <dbReference type="EMBL" id="OIZ95215.1"/>
    </source>
</evidence>
<name>A0A1J8PCZ4_9COXI</name>
<gene>
    <name evidence="1" type="ORF">A1D18_03740</name>
</gene>